<keyword evidence="2" id="KW-1133">Transmembrane helix</keyword>
<evidence type="ECO:0000259" key="4">
    <source>
        <dbReference type="Pfam" id="PF20990"/>
    </source>
</evidence>
<dbReference type="Pfam" id="PF09972">
    <property type="entry name" value="DUF2207"/>
    <property type="match status" value="1"/>
</dbReference>
<feature type="transmembrane region" description="Helical" evidence="2">
    <location>
        <begin position="427"/>
        <end position="446"/>
    </location>
</feature>
<dbReference type="Proteomes" id="UP001461341">
    <property type="component" value="Chromosome"/>
</dbReference>
<name>A0ABZ2YBF4_9BACT</name>
<protein>
    <submittedName>
        <fullName evidence="5">DUF2207 domain-containing protein</fullName>
    </submittedName>
</protein>
<accession>A0ABZ2YBF4</accession>
<feature type="transmembrane region" description="Helical" evidence="2">
    <location>
        <begin position="452"/>
        <end position="469"/>
    </location>
</feature>
<feature type="domain" description="DUF2207" evidence="3">
    <location>
        <begin position="38"/>
        <end position="200"/>
    </location>
</feature>
<dbReference type="InterPro" id="IPR018702">
    <property type="entry name" value="DUF2207"/>
</dbReference>
<dbReference type="EMBL" id="CP121689">
    <property type="protein sequence ID" value="WZL76162.1"/>
    <property type="molecule type" value="Genomic_DNA"/>
</dbReference>
<evidence type="ECO:0000256" key="2">
    <source>
        <dbReference type="SAM" id="Phobius"/>
    </source>
</evidence>
<keyword evidence="2" id="KW-0812">Transmembrane</keyword>
<reference evidence="5 6" key="1">
    <citation type="submission" date="2023-03" db="EMBL/GenBank/DDBJ databases">
        <title>Novel Species.</title>
        <authorList>
            <person name="Ma S."/>
        </authorList>
    </citation>
    <scope>NUCLEOTIDE SEQUENCE [LARGE SCALE GENOMIC DNA]</scope>
    <source>
        <strain evidence="5 6">B11</strain>
    </source>
</reference>
<dbReference type="Pfam" id="PF20990">
    <property type="entry name" value="DUF2207_C"/>
    <property type="match status" value="1"/>
</dbReference>
<evidence type="ECO:0000259" key="3">
    <source>
        <dbReference type="Pfam" id="PF09972"/>
    </source>
</evidence>
<keyword evidence="6" id="KW-1185">Reference proteome</keyword>
<evidence type="ECO:0000256" key="1">
    <source>
        <dbReference type="SAM" id="MobiDB-lite"/>
    </source>
</evidence>
<proteinExistence type="predicted"/>
<organism evidence="5 6">
    <name type="scientific">Thermatribacter velox</name>
    <dbReference type="NCBI Taxonomy" id="3039681"/>
    <lineage>
        <taxon>Bacteria</taxon>
        <taxon>Pseudomonadati</taxon>
        <taxon>Atribacterota</taxon>
        <taxon>Atribacteria</taxon>
        <taxon>Atribacterales</taxon>
        <taxon>Thermatribacteraceae</taxon>
        <taxon>Thermatribacter</taxon>
    </lineage>
</organism>
<feature type="region of interest" description="Disordered" evidence="1">
    <location>
        <begin position="592"/>
        <end position="611"/>
    </location>
</feature>
<dbReference type="RefSeq" id="WP_369018320.1">
    <property type="nucleotide sequence ID" value="NZ_CP121689.1"/>
</dbReference>
<evidence type="ECO:0000313" key="5">
    <source>
        <dbReference type="EMBL" id="WZL76162.1"/>
    </source>
</evidence>
<sequence length="611" mass="70016">MKRSGWVLGLVLFLIFLFAGGAYAKSYYHPRIVQSFLLLDDGDVEVTEDRYFSFEGSFSWAELRILRKGVEDIQFEGVWDAQSGEPLPHEILREAGSVGIRWSYRAQDEVRAFRIKYLLKGAVTCYQDVAQFYWKVIEDQHAAILELESTFTLPRPSPDLFKLFVHTSAEPGELTFSDDRRTVRFRVQNIPADSFVEVRLLNSPSVFSKVAPLPEKRYEAILEEERRFASRELRAFWLGALAGFLLLALGIFYLVLFVVYYFRYGKEPKIDYQREYEQEPPLDIAPCFLGVALSQKRDNSLLSRAFLATILDLARRGFLEVREEERKGFLTKKEYLVFRFSEKSRNKEAVSRELNRFEVEVLDLLFKISKNGEQVSTLDIESWGKEIRGNRSNFLRFIEGWGRDLREEFERRYFKILDPISERKKNFFTVLGVLYFIGGIFLTIVLSGFSPAVFLGVPFLILALFLALLGQRVLRRWSREAALLFRRFMAFRKFLTDFSLLREAPPTLLNIWDRYLIYAVVLGVAEKLLKNLRRYAEETHRDLVVPSWYYPAHGVAFNLASLDAFSGLDALSHRMENMANLRQALSSSSSVGGGFSSGGGGGGGGGSSSAG</sequence>
<keyword evidence="2" id="KW-0472">Membrane</keyword>
<gene>
    <name evidence="5" type="ORF">QBE54_00070</name>
</gene>
<feature type="domain" description="Predicted membrane protein YciQ-like C-terminal" evidence="4">
    <location>
        <begin position="274"/>
        <end position="532"/>
    </location>
</feature>
<dbReference type="InterPro" id="IPR048389">
    <property type="entry name" value="YciQ-like_C"/>
</dbReference>
<evidence type="ECO:0000313" key="6">
    <source>
        <dbReference type="Proteomes" id="UP001461341"/>
    </source>
</evidence>
<feature type="transmembrane region" description="Helical" evidence="2">
    <location>
        <begin position="236"/>
        <end position="262"/>
    </location>
</feature>